<reference evidence="4" key="1">
    <citation type="submission" date="2021-06" db="EMBL/GenBank/DDBJ databases">
        <authorList>
            <person name="Huq M.A."/>
        </authorList>
    </citation>
    <scope>NUCLEOTIDE SEQUENCE</scope>
    <source>
        <strain evidence="4">MAH-26</strain>
    </source>
</reference>
<dbReference type="GO" id="GO:0006629">
    <property type="term" value="P:lipid metabolic process"/>
    <property type="evidence" value="ECO:0007669"/>
    <property type="project" value="InterPro"/>
</dbReference>
<evidence type="ECO:0000259" key="3">
    <source>
        <dbReference type="Pfam" id="PF01734"/>
    </source>
</evidence>
<dbReference type="Proteomes" id="UP000812270">
    <property type="component" value="Unassembled WGS sequence"/>
</dbReference>
<dbReference type="InterPro" id="IPR052580">
    <property type="entry name" value="Lipid_Hydrolase"/>
</dbReference>
<keyword evidence="2" id="KW-0812">Transmembrane</keyword>
<proteinExistence type="predicted"/>
<evidence type="ECO:0000313" key="4">
    <source>
        <dbReference type="EMBL" id="MBV4359292.1"/>
    </source>
</evidence>
<dbReference type="InterPro" id="IPR002641">
    <property type="entry name" value="PNPLA_dom"/>
</dbReference>
<gene>
    <name evidence="4" type="ORF">KTO63_19140</name>
</gene>
<dbReference type="EMBL" id="JAHSPG010000015">
    <property type="protein sequence ID" value="MBV4359292.1"/>
    <property type="molecule type" value="Genomic_DNA"/>
</dbReference>
<keyword evidence="2" id="KW-1133">Transmembrane helix</keyword>
<feature type="region of interest" description="Disordered" evidence="1">
    <location>
        <begin position="420"/>
        <end position="442"/>
    </location>
</feature>
<evidence type="ECO:0000256" key="1">
    <source>
        <dbReference type="SAM" id="MobiDB-lite"/>
    </source>
</evidence>
<dbReference type="PANTHER" id="PTHR46394:SF1">
    <property type="entry name" value="PNPLA DOMAIN-CONTAINING PROTEIN"/>
    <property type="match status" value="1"/>
</dbReference>
<protein>
    <submittedName>
        <fullName evidence="4">Patatin-like phospholipase family protein</fullName>
    </submittedName>
</protein>
<feature type="domain" description="PNPLA" evidence="3">
    <location>
        <begin position="66"/>
        <end position="133"/>
    </location>
</feature>
<keyword evidence="2" id="KW-0472">Membrane</keyword>
<keyword evidence="5" id="KW-1185">Reference proteome</keyword>
<dbReference type="PANTHER" id="PTHR46394">
    <property type="entry name" value="ANNEXIN"/>
    <property type="match status" value="1"/>
</dbReference>
<dbReference type="Pfam" id="PF01734">
    <property type="entry name" value="Patatin"/>
    <property type="match status" value="1"/>
</dbReference>
<evidence type="ECO:0000256" key="2">
    <source>
        <dbReference type="SAM" id="Phobius"/>
    </source>
</evidence>
<name>A0A9E2SBV6_9BACT</name>
<feature type="transmembrane region" description="Helical" evidence="2">
    <location>
        <begin position="204"/>
        <end position="225"/>
    </location>
</feature>
<accession>A0A9E2SBV6</accession>
<organism evidence="4 5">
    <name type="scientific">Pinibacter aurantiacus</name>
    <dbReference type="NCBI Taxonomy" id="2851599"/>
    <lineage>
        <taxon>Bacteria</taxon>
        <taxon>Pseudomonadati</taxon>
        <taxon>Bacteroidota</taxon>
        <taxon>Chitinophagia</taxon>
        <taxon>Chitinophagales</taxon>
        <taxon>Chitinophagaceae</taxon>
        <taxon>Pinibacter</taxon>
    </lineage>
</organism>
<sequence>MAGTNGEESALTLEDFRLVVAPLIEYLQRSNGDSSVKKEHYGNGERRSNLILSDVVDDNGSQYVDLVQEGGGVHGIALAGYTYVLEKMGVSFMKMAGTSAGAINTLLLSAVNTKAEILKLQECVKQPVNTPTDVWNDALKYHPFSVKAEDYYETRSEKLLKYLCEKKLSDLVDGHIMWRKLLLHLFQNTVNVKSVKDYLTKMKVWSLIALAAFGLLIVSASGLVFITCNQDLYCCDNWIEKLFKWVAAISVAVIFFSISYLLGQFLVGRLLYRNAERFGINPGKDFEDWLTKIMEENGIKNVSHLKNKLQLERNCFNPAYYPSKIKYDSKNLPVETEPFVNAIEIAKQDIEVAKVRADDASFRTKDDILDEMTDKLVALSKKIKPEQRGRKDLAANLLEGFQEIIAAKARMDTERDIVANNQQQPEDLENSAEIEQSHDEETKSSFDKEIAIVSSDITNGIKVEFPAMHKMYWGEDFDISPARYVRASMSVHFFFKPFEVDYVTAQKAVIEKEWKCLLNIDKRLQEKDTHALMVDGGMLSNFPVNIFYNPSSPVPIKPTVGIKLEFEDDATSNTIDTMGKLVGSMISTMRYFYDRDFISKHNIFKKTIRSIDTGQINWLNFNLSDEDKIELFFRGALTAAIFLVNNDDLQKRAKDIQYLVKCGTALSFRGKKINIYPDQKCEFRTEDYSTEEVSFNWNNYKIDRVLFIGEAITTKNRLKRKASFGKKPDNTVDVNPNQPPKK</sequence>
<feature type="transmembrane region" description="Helical" evidence="2">
    <location>
        <begin position="245"/>
        <end position="267"/>
    </location>
</feature>
<evidence type="ECO:0000313" key="5">
    <source>
        <dbReference type="Proteomes" id="UP000812270"/>
    </source>
</evidence>
<comment type="caution">
    <text evidence="4">The sequence shown here is derived from an EMBL/GenBank/DDBJ whole genome shotgun (WGS) entry which is preliminary data.</text>
</comment>
<dbReference type="RefSeq" id="WP_217793346.1">
    <property type="nucleotide sequence ID" value="NZ_JAHSPG010000015.1"/>
</dbReference>
<dbReference type="AlphaFoldDB" id="A0A9E2SBV6"/>